<protein>
    <recommendedName>
        <fullName evidence="2">Xylanolytic transcriptional activator regulatory domain-containing protein</fullName>
    </recommendedName>
</protein>
<keyword evidence="1" id="KW-0539">Nucleus</keyword>
<dbReference type="InterPro" id="IPR050987">
    <property type="entry name" value="AtrR-like"/>
</dbReference>
<evidence type="ECO:0000256" key="1">
    <source>
        <dbReference type="ARBA" id="ARBA00023242"/>
    </source>
</evidence>
<dbReference type="Pfam" id="PF04082">
    <property type="entry name" value="Fungal_trans"/>
    <property type="match status" value="1"/>
</dbReference>
<evidence type="ECO:0000313" key="3">
    <source>
        <dbReference type="EMBL" id="KAL1852803.1"/>
    </source>
</evidence>
<proteinExistence type="predicted"/>
<dbReference type="EMBL" id="JAWRVE010000156">
    <property type="protein sequence ID" value="KAL1852803.1"/>
    <property type="molecule type" value="Genomic_DNA"/>
</dbReference>
<accession>A0ABR3W4I6</accession>
<dbReference type="PANTHER" id="PTHR46910">
    <property type="entry name" value="TRANSCRIPTION FACTOR PDR1"/>
    <property type="match status" value="1"/>
</dbReference>
<dbReference type="SMART" id="SM00906">
    <property type="entry name" value="Fungal_trans"/>
    <property type="match status" value="1"/>
</dbReference>
<gene>
    <name evidence="3" type="ORF">Daus18300_012047</name>
</gene>
<comment type="caution">
    <text evidence="3">The sequence shown here is derived from an EMBL/GenBank/DDBJ whole genome shotgun (WGS) entry which is preliminary data.</text>
</comment>
<reference evidence="3 4" key="1">
    <citation type="journal article" date="2024" name="IMA Fungus">
        <title>IMA Genome - F19 : A genome assembly and annotation guide to empower mycologists, including annotated draft genome sequences of Ceratocystis pirilliformis, Diaporthe australafricana, Fusarium ophioides, Paecilomyces lecythidis, and Sporothrix stenoceras.</title>
        <authorList>
            <person name="Aylward J."/>
            <person name="Wilson A.M."/>
            <person name="Visagie C.M."/>
            <person name="Spraker J."/>
            <person name="Barnes I."/>
            <person name="Buitendag C."/>
            <person name="Ceriani C."/>
            <person name="Del Mar Angel L."/>
            <person name="du Plessis D."/>
            <person name="Fuchs T."/>
            <person name="Gasser K."/>
            <person name="Kramer D."/>
            <person name="Li W."/>
            <person name="Munsamy K."/>
            <person name="Piso A."/>
            <person name="Price J.L."/>
            <person name="Sonnekus B."/>
            <person name="Thomas C."/>
            <person name="van der Nest A."/>
            <person name="van Dijk A."/>
            <person name="van Heerden A."/>
            <person name="van Vuuren N."/>
            <person name="Yilmaz N."/>
            <person name="Duong T.A."/>
            <person name="van der Merwe N.A."/>
            <person name="Wingfield M.J."/>
            <person name="Wingfield B.D."/>
        </authorList>
    </citation>
    <scope>NUCLEOTIDE SEQUENCE [LARGE SCALE GENOMIC DNA]</scope>
    <source>
        <strain evidence="3 4">CMW 18300</strain>
    </source>
</reference>
<dbReference type="InterPro" id="IPR007219">
    <property type="entry name" value="XnlR_reg_dom"/>
</dbReference>
<dbReference type="Proteomes" id="UP001583177">
    <property type="component" value="Unassembled WGS sequence"/>
</dbReference>
<keyword evidence="4" id="KW-1185">Reference proteome</keyword>
<sequence>MHELASLRNMIHEQASPRNPEREQAGRLCSAKANVGRELPPSSVVLSLLSSSKEDESMMFFFYGLWSRTQFEDLCRKVYFPIEPVPADELTLFYGTISIIAQSIGPSPEYDFRAEEIELTRTLCKRNFLQGVQTYEVMALPSRDRVFALLLAMIHAQNEAELTLQWTLTSAAARHCIALGYHREDTIAQLPAGESIAVRRIFWQAYLHDKNLSLRLGKTSVIQDFDLDILQVPISTDARRAPWDRAFVACVQFAQISGNVYERLYSSSGRKLGLEERRGVVSILEASLTQWYDEWNRIDSTGAVDQDLLDRTFEPMHIIYYSTMALLYRGETTSNSTADISQRCFEAARQGLQAHLAYSARLPSSTPRISSAYSLW</sequence>
<dbReference type="CDD" id="cd12148">
    <property type="entry name" value="fungal_TF_MHR"/>
    <property type="match status" value="1"/>
</dbReference>
<organism evidence="3 4">
    <name type="scientific">Diaporthe australafricana</name>
    <dbReference type="NCBI Taxonomy" id="127596"/>
    <lineage>
        <taxon>Eukaryota</taxon>
        <taxon>Fungi</taxon>
        <taxon>Dikarya</taxon>
        <taxon>Ascomycota</taxon>
        <taxon>Pezizomycotina</taxon>
        <taxon>Sordariomycetes</taxon>
        <taxon>Sordariomycetidae</taxon>
        <taxon>Diaporthales</taxon>
        <taxon>Diaporthaceae</taxon>
        <taxon>Diaporthe</taxon>
    </lineage>
</organism>
<name>A0ABR3W4I6_9PEZI</name>
<dbReference type="PANTHER" id="PTHR46910:SF5">
    <property type="entry name" value="ZN(II)2CYS6 TRANSCRIPTION FACTOR (EUROFUNG)"/>
    <property type="match status" value="1"/>
</dbReference>
<evidence type="ECO:0000313" key="4">
    <source>
        <dbReference type="Proteomes" id="UP001583177"/>
    </source>
</evidence>
<evidence type="ECO:0000259" key="2">
    <source>
        <dbReference type="SMART" id="SM00906"/>
    </source>
</evidence>
<feature type="domain" description="Xylanolytic transcriptional activator regulatory" evidence="2">
    <location>
        <begin position="165"/>
        <end position="237"/>
    </location>
</feature>